<evidence type="ECO:0000256" key="3">
    <source>
        <dbReference type="SAM" id="SignalP"/>
    </source>
</evidence>
<evidence type="ECO:0000256" key="1">
    <source>
        <dbReference type="SAM" id="MobiDB-lite"/>
    </source>
</evidence>
<dbReference type="EMBL" id="CAXLJL010000245">
    <property type="protein sequence ID" value="CAL5135122.1"/>
    <property type="molecule type" value="Genomic_DNA"/>
</dbReference>
<sequence length="1029" mass="118489">MLVFWTVLLYVQRGFALSDYFIGFDLRLPYTYNCTHETRLITTQLIQQPRLCFDQRTRKPPNFIHSARISRKIEISHEGDSDLHEFTYWNHLTNSRLEQFPLVKVSEKKLTGLILVHGNKVYGRYGLSGTLHFLVVDAFQPIYWRKDMEDPEVSWKIWPTEKEAFYTEEDPHFPGLRVSPHSQGKEEELKKCKSVEESVELILVKRNVRPKKKYRCIHLYIYCTAISKGRVHMRIFTAQFNYVDRVVYAPPLPEFINLQSGPYNHTFSMTPKQCHINGTRMGIWIELSKEGVYEIVCSSQVIQIVYAFDFSRITFKHLEREQYTLTGKPVPLTVWDPDYPEVNFDDLIQRTCYRLHPQSSESIEQLAPKPGFNHLACYIRIGKHHHVIQSQLLYFSNETKSAVELTSKQIPNWESSASKITPYTIELRFAGQQLVGKKYITCAGDFVYPFVYVLTEQLKEVTTCQCFVPAREKIFEITLTIRPPGRPADNSQTIALKDNLEEPGNKSYNVDQNVELRQVEPDNKPASFLTVVPSEHTFSLGTPIPAYTCTSKKSRPHWQIILPGTGRVTGGNELSPKIRASGVYSYVCHITIDNQNHSYLLPIVVYRGVPPVLLPKTRSFRLDKWYICTSDSEPRVLVSELLQVSRGTKPMTYGNMYAAVQFHDQANHSVVIHCHTTITFMGKELVSQRITVEGDAYEHHELEIAPRRTIVFHGDTIECKVTDVPPDSIDTEMSIKPPKGVHFEHHGGTRITIHPDTVGGIYHVACSYNPPNSPHLKSTKRYELFAKPTKLMLNTYQLHLPGTLLCRTNGHKILNPKVQLRIVSGPTNFTETLPGGELFVSYLNYYGHYNVACDLSGQYRNPLVRTSNISLSDFFDVVFTGPTFEVCVPIPTHYLQFSYALVILLIILSFGLVLLTYIAFLWLCPLLVDTEEEEDLILVSPKAERSTYVHLRMDEFRKNSYLKLLYLMILYEYWLQHQQYLERKQRETASTNCSLPVTPMERTTVTRPTSGQDVSSSVTLAERVRRRRK</sequence>
<feature type="chain" id="PRO_5043640567" evidence="3">
    <location>
        <begin position="17"/>
        <end position="1029"/>
    </location>
</feature>
<keyword evidence="2" id="KW-0812">Transmembrane</keyword>
<name>A0AAV2TFQ5_CALDB</name>
<evidence type="ECO:0000313" key="5">
    <source>
        <dbReference type="Proteomes" id="UP001497525"/>
    </source>
</evidence>
<dbReference type="Proteomes" id="UP001497525">
    <property type="component" value="Unassembled WGS sequence"/>
</dbReference>
<evidence type="ECO:0000256" key="2">
    <source>
        <dbReference type="SAM" id="Phobius"/>
    </source>
</evidence>
<feature type="compositionally biased region" description="Polar residues" evidence="1">
    <location>
        <begin position="1002"/>
        <end position="1019"/>
    </location>
</feature>
<keyword evidence="2" id="KW-1133">Transmembrane helix</keyword>
<keyword evidence="3" id="KW-0732">Signal</keyword>
<comment type="caution">
    <text evidence="4">The sequence shown here is derived from an EMBL/GenBank/DDBJ whole genome shotgun (WGS) entry which is preliminary data.</text>
</comment>
<reference evidence="4" key="1">
    <citation type="submission" date="2024-06" db="EMBL/GenBank/DDBJ databases">
        <authorList>
            <person name="Liu X."/>
            <person name="Lenzi L."/>
            <person name="Haldenby T S."/>
            <person name="Uol C."/>
        </authorList>
    </citation>
    <scope>NUCLEOTIDE SEQUENCE</scope>
</reference>
<keyword evidence="2" id="KW-0472">Membrane</keyword>
<gene>
    <name evidence="4" type="ORF">CDAUBV1_LOCUS9179</name>
</gene>
<dbReference type="AlphaFoldDB" id="A0AAV2TFQ5"/>
<proteinExistence type="predicted"/>
<accession>A0AAV2TFQ5</accession>
<evidence type="ECO:0000313" key="4">
    <source>
        <dbReference type="EMBL" id="CAL5135122.1"/>
    </source>
</evidence>
<feature type="transmembrane region" description="Helical" evidence="2">
    <location>
        <begin position="897"/>
        <end position="923"/>
    </location>
</feature>
<feature type="signal peptide" evidence="3">
    <location>
        <begin position="1"/>
        <end position="16"/>
    </location>
</feature>
<organism evidence="4 5">
    <name type="scientific">Calicophoron daubneyi</name>
    <name type="common">Rumen fluke</name>
    <name type="synonym">Paramphistomum daubneyi</name>
    <dbReference type="NCBI Taxonomy" id="300641"/>
    <lineage>
        <taxon>Eukaryota</taxon>
        <taxon>Metazoa</taxon>
        <taxon>Spiralia</taxon>
        <taxon>Lophotrochozoa</taxon>
        <taxon>Platyhelminthes</taxon>
        <taxon>Trematoda</taxon>
        <taxon>Digenea</taxon>
        <taxon>Plagiorchiida</taxon>
        <taxon>Pronocephalata</taxon>
        <taxon>Paramphistomoidea</taxon>
        <taxon>Paramphistomidae</taxon>
        <taxon>Calicophoron</taxon>
    </lineage>
</organism>
<feature type="region of interest" description="Disordered" evidence="1">
    <location>
        <begin position="1002"/>
        <end position="1029"/>
    </location>
</feature>
<protein>
    <submittedName>
        <fullName evidence="4">Uncharacterized protein</fullName>
    </submittedName>
</protein>